<dbReference type="PANTHER" id="PTHR12289:SF41">
    <property type="entry name" value="FAILED AXON CONNECTIONS-RELATED"/>
    <property type="match status" value="1"/>
</dbReference>
<dbReference type="SUPFAM" id="SSF47616">
    <property type="entry name" value="GST C-terminal domain-like"/>
    <property type="match status" value="1"/>
</dbReference>
<dbReference type="PANTHER" id="PTHR12289">
    <property type="entry name" value="METAXIN RELATED"/>
    <property type="match status" value="1"/>
</dbReference>
<dbReference type="GO" id="GO:0005737">
    <property type="term" value="C:cytoplasm"/>
    <property type="evidence" value="ECO:0007669"/>
    <property type="project" value="TreeGrafter"/>
</dbReference>
<dbReference type="InterPro" id="IPR036282">
    <property type="entry name" value="Glutathione-S-Trfase_C_sf"/>
</dbReference>
<dbReference type="AlphaFoldDB" id="A0A915PCU0"/>
<name>A0A915PCU0_9BILA</name>
<protein>
    <submittedName>
        <fullName evidence="2">GST C-terminal domain-containing protein</fullName>
    </submittedName>
</protein>
<dbReference type="Proteomes" id="UP000887560">
    <property type="component" value="Unplaced"/>
</dbReference>
<evidence type="ECO:0000313" key="2">
    <source>
        <dbReference type="WBParaSite" id="scf7180000424102.g12289"/>
    </source>
</evidence>
<dbReference type="InterPro" id="IPR050931">
    <property type="entry name" value="Mito_Protein_Transport_Metaxin"/>
</dbReference>
<proteinExistence type="predicted"/>
<sequence length="638" mass="74416">MLKLPQSEEGKPRLLVENWKNDVVYLVQYPRIESLPHLSIKCLLLESWLKIKNRINNHFLLGSPHYGTIPFVQFNGNFIEGSENIMKSLDHLGMKLERNSNENQIIGIVNEILIPILMEDRTIKINGKCGLDFLNSDNGIRKQLIKNLPEFMGSKYIQIAIENFGYILAINSNFWQEYFQLNLSDALTDNDEKKIIVFMKKYIKPVMGSFDMGDWQRLNNWLKEFIDEMIQNYFNGDGEGSIILNLHMIIGFRIIKQYLNKISLNHSAELFDNQLSIIAERLLSTGAYLFGSELTKADLSLFSVLVQYFEESEKTLENQAYVGKGKKKIYEEDLDEIVEFKEDRGKGSTSNRNLDDAYIDWRIQIIYEFIERIKRHLGFANNQEWKSLQVEPWILNYETEKNYSEKYDGPFHVKTDELTDLDKLLDYNKFTHAVSIFFGKKRLEKSSSSKMFGKVKDALKGKSKPEIEDFDELIQKIVKKLFSFLEDHIFVEKERKGYGTIALITIAAYLCNLGGESKEMEEKCRQNYLSNIIEKEIQLYATIKDPMGIEATVANTDYIIREQEKINEKSNFYQLKAREIADKTIKEYNENKIEKEVLKAIREAWDIEKAQKKNEGKSNVDNKLFEIEEDDLDVLGEL</sequence>
<keyword evidence="1" id="KW-1185">Reference proteome</keyword>
<reference evidence="2" key="1">
    <citation type="submission" date="2022-11" db="UniProtKB">
        <authorList>
            <consortium name="WormBaseParasite"/>
        </authorList>
    </citation>
    <scope>IDENTIFICATION</scope>
</reference>
<organism evidence="1 2">
    <name type="scientific">Meloidogyne floridensis</name>
    <dbReference type="NCBI Taxonomy" id="298350"/>
    <lineage>
        <taxon>Eukaryota</taxon>
        <taxon>Metazoa</taxon>
        <taxon>Ecdysozoa</taxon>
        <taxon>Nematoda</taxon>
        <taxon>Chromadorea</taxon>
        <taxon>Rhabditida</taxon>
        <taxon>Tylenchina</taxon>
        <taxon>Tylenchomorpha</taxon>
        <taxon>Tylenchoidea</taxon>
        <taxon>Meloidogynidae</taxon>
        <taxon>Meloidogyninae</taxon>
        <taxon>Meloidogyne</taxon>
    </lineage>
</organism>
<accession>A0A915PCU0</accession>
<evidence type="ECO:0000313" key="1">
    <source>
        <dbReference type="Proteomes" id="UP000887560"/>
    </source>
</evidence>
<dbReference type="WBParaSite" id="scf7180000424102.g12289">
    <property type="protein sequence ID" value="scf7180000424102.g12289"/>
    <property type="gene ID" value="scf7180000424102.g12289"/>
</dbReference>